<feature type="domain" description="Chromo" evidence="2">
    <location>
        <begin position="201"/>
        <end position="259"/>
    </location>
</feature>
<dbReference type="PROSITE" id="PS50013">
    <property type="entry name" value="CHROMO_2"/>
    <property type="match status" value="1"/>
</dbReference>
<evidence type="ECO:0000256" key="1">
    <source>
        <dbReference type="SAM" id="MobiDB-lite"/>
    </source>
</evidence>
<evidence type="ECO:0000313" key="4">
    <source>
        <dbReference type="Proteomes" id="UP001465755"/>
    </source>
</evidence>
<feature type="non-terminal residue" evidence="3">
    <location>
        <position position="1"/>
    </location>
</feature>
<dbReference type="InterPro" id="IPR016197">
    <property type="entry name" value="Chromo-like_dom_sf"/>
</dbReference>
<dbReference type="EMBL" id="JALJOQ010000064">
    <property type="protein sequence ID" value="KAK9802987.1"/>
    <property type="molecule type" value="Genomic_DNA"/>
</dbReference>
<feature type="compositionally biased region" description="Polar residues" evidence="1">
    <location>
        <begin position="50"/>
        <end position="63"/>
    </location>
</feature>
<dbReference type="SUPFAM" id="SSF54160">
    <property type="entry name" value="Chromo domain-like"/>
    <property type="match status" value="1"/>
</dbReference>
<evidence type="ECO:0000313" key="3">
    <source>
        <dbReference type="EMBL" id="KAK9802987.1"/>
    </source>
</evidence>
<dbReference type="Proteomes" id="UP001465755">
    <property type="component" value="Unassembled WGS sequence"/>
</dbReference>
<keyword evidence="4" id="KW-1185">Reference proteome</keyword>
<reference evidence="3 4" key="1">
    <citation type="journal article" date="2024" name="Nat. Commun.">
        <title>Phylogenomics reveals the evolutionary origins of lichenization in chlorophyte algae.</title>
        <authorList>
            <person name="Puginier C."/>
            <person name="Libourel C."/>
            <person name="Otte J."/>
            <person name="Skaloud P."/>
            <person name="Haon M."/>
            <person name="Grisel S."/>
            <person name="Petersen M."/>
            <person name="Berrin J.G."/>
            <person name="Delaux P.M."/>
            <person name="Dal Grande F."/>
            <person name="Keller J."/>
        </authorList>
    </citation>
    <scope>NUCLEOTIDE SEQUENCE [LARGE SCALE GENOMIC DNA]</scope>
    <source>
        <strain evidence="3 4">SAG 2036</strain>
    </source>
</reference>
<name>A0AAW1P1X8_9CHLO</name>
<comment type="caution">
    <text evidence="3">The sequence shown here is derived from an EMBL/GenBank/DDBJ whole genome shotgun (WGS) entry which is preliminary data.</text>
</comment>
<feature type="region of interest" description="Disordered" evidence="1">
    <location>
        <begin position="1"/>
        <end position="140"/>
    </location>
</feature>
<dbReference type="InterPro" id="IPR000953">
    <property type="entry name" value="Chromo/chromo_shadow_dom"/>
</dbReference>
<accession>A0AAW1P1X8</accession>
<sequence>GWPDANGKVPKSYNPHVLHQNKTAGSETGIAAWNGPSGAGQLLDKPDATASPSMQAAKSQDPSAQAGMAAEVTQQPAGADAGSDGAVQQQADDQSLAACAGAVSSPASTKGKRPRQAEPSTDSTKRSKPSRLSQNPITATPRAAYTKKNGIWEGPAEIYAQPETQLSFNLPDGYSVINRQVYRQGDVRLADYLDADEDGDYEVDEIVHQKTYRKKVQLRVKWMGYELNPDEWIEQALLKHLDVWKDWHKQDSHPDPRGRNVMHTD</sequence>
<gene>
    <name evidence="3" type="ORF">WJX73_004458</name>
</gene>
<protein>
    <recommendedName>
        <fullName evidence="2">Chromo domain-containing protein</fullName>
    </recommendedName>
</protein>
<organism evidence="3 4">
    <name type="scientific">Symbiochloris irregularis</name>
    <dbReference type="NCBI Taxonomy" id="706552"/>
    <lineage>
        <taxon>Eukaryota</taxon>
        <taxon>Viridiplantae</taxon>
        <taxon>Chlorophyta</taxon>
        <taxon>core chlorophytes</taxon>
        <taxon>Trebouxiophyceae</taxon>
        <taxon>Trebouxiales</taxon>
        <taxon>Trebouxiaceae</taxon>
        <taxon>Symbiochloris</taxon>
    </lineage>
</organism>
<dbReference type="AlphaFoldDB" id="A0AAW1P1X8"/>
<proteinExistence type="predicted"/>
<evidence type="ECO:0000259" key="2">
    <source>
        <dbReference type="PROSITE" id="PS50013"/>
    </source>
</evidence>
<dbReference type="Gene3D" id="2.40.50.40">
    <property type="match status" value="1"/>
</dbReference>
<dbReference type="CDD" id="cd00024">
    <property type="entry name" value="CD_CSD"/>
    <property type="match status" value="1"/>
</dbReference>